<dbReference type="InterPro" id="IPR037523">
    <property type="entry name" value="VOC_core"/>
</dbReference>
<dbReference type="AlphaFoldDB" id="A0A1I4ZX90"/>
<organism evidence="3 4">
    <name type="scientific">Mycetocola miduiensis</name>
    <dbReference type="NCBI Taxonomy" id="995034"/>
    <lineage>
        <taxon>Bacteria</taxon>
        <taxon>Bacillati</taxon>
        <taxon>Actinomycetota</taxon>
        <taxon>Actinomycetes</taxon>
        <taxon>Micrococcales</taxon>
        <taxon>Microbacteriaceae</taxon>
        <taxon>Mycetocola</taxon>
    </lineage>
</organism>
<gene>
    <name evidence="3" type="ORF">SAMN05216219_1154</name>
</gene>
<evidence type="ECO:0000313" key="3">
    <source>
        <dbReference type="EMBL" id="SFN54781.1"/>
    </source>
</evidence>
<feature type="domain" description="VOC" evidence="2">
    <location>
        <begin position="4"/>
        <end position="117"/>
    </location>
</feature>
<dbReference type="PANTHER" id="PTHR33993">
    <property type="entry name" value="GLYOXALASE-RELATED"/>
    <property type="match status" value="1"/>
</dbReference>
<reference evidence="4" key="1">
    <citation type="submission" date="2016-10" db="EMBL/GenBank/DDBJ databases">
        <authorList>
            <person name="Varghese N."/>
            <person name="Submissions S."/>
        </authorList>
    </citation>
    <scope>NUCLEOTIDE SEQUENCE [LARGE SCALE GENOMIC DNA]</scope>
    <source>
        <strain evidence="4">CGMCC 1.11101</strain>
    </source>
</reference>
<evidence type="ECO:0000259" key="2">
    <source>
        <dbReference type="PROSITE" id="PS51819"/>
    </source>
</evidence>
<proteinExistence type="predicted"/>
<feature type="region of interest" description="Disordered" evidence="1">
    <location>
        <begin position="115"/>
        <end position="134"/>
    </location>
</feature>
<accession>A0A1I4ZX90</accession>
<dbReference type="SUPFAM" id="SSF54593">
    <property type="entry name" value="Glyoxalase/Bleomycin resistance protein/Dihydroxybiphenyl dioxygenase"/>
    <property type="match status" value="1"/>
</dbReference>
<evidence type="ECO:0000256" key="1">
    <source>
        <dbReference type="SAM" id="MobiDB-lite"/>
    </source>
</evidence>
<dbReference type="Gene3D" id="3.10.180.10">
    <property type="entry name" value="2,3-Dihydroxybiphenyl 1,2-Dioxygenase, domain 1"/>
    <property type="match status" value="1"/>
</dbReference>
<evidence type="ECO:0000313" key="4">
    <source>
        <dbReference type="Proteomes" id="UP000198867"/>
    </source>
</evidence>
<keyword evidence="4" id="KW-1185">Reference proteome</keyword>
<dbReference type="CDD" id="cd07247">
    <property type="entry name" value="SgaA_N_like"/>
    <property type="match status" value="1"/>
</dbReference>
<dbReference type="PROSITE" id="PS51819">
    <property type="entry name" value="VOC"/>
    <property type="match status" value="1"/>
</dbReference>
<dbReference type="RefSeq" id="WP_090709604.1">
    <property type="nucleotide sequence ID" value="NZ_FOVM01000002.1"/>
</dbReference>
<dbReference type="InterPro" id="IPR052164">
    <property type="entry name" value="Anthracycline_SecMetBiosynth"/>
</dbReference>
<dbReference type="Pfam" id="PF00903">
    <property type="entry name" value="Glyoxalase"/>
    <property type="match status" value="1"/>
</dbReference>
<dbReference type="Proteomes" id="UP000198867">
    <property type="component" value="Unassembled WGS sequence"/>
</dbReference>
<sequence>MVSRVIHFEIPIDDPPRAGTFYQNVFGWTVSKQGPVDYWTMTTGAPPGPGAEGALALRSEAPDGVLVYIRVDEIDDALAKIEAAGGERISEKTPVPGFGWTATFRDSEGNLLGLFQEEDSEAPGVSSDDSGSSS</sequence>
<dbReference type="OrthoDB" id="9793039at2"/>
<dbReference type="PANTHER" id="PTHR33993:SF2">
    <property type="entry name" value="VOC DOMAIN-CONTAINING PROTEIN"/>
    <property type="match status" value="1"/>
</dbReference>
<dbReference type="EMBL" id="FOVM01000002">
    <property type="protein sequence ID" value="SFN54781.1"/>
    <property type="molecule type" value="Genomic_DNA"/>
</dbReference>
<dbReference type="InterPro" id="IPR029068">
    <property type="entry name" value="Glyas_Bleomycin-R_OHBP_Dase"/>
</dbReference>
<dbReference type="STRING" id="995034.SAMN05216219_1154"/>
<dbReference type="InterPro" id="IPR004360">
    <property type="entry name" value="Glyas_Fos-R_dOase_dom"/>
</dbReference>
<protein>
    <recommendedName>
        <fullName evidence="2">VOC domain-containing protein</fullName>
    </recommendedName>
</protein>
<name>A0A1I4ZX90_9MICO</name>